<dbReference type="Pfam" id="PF02627">
    <property type="entry name" value="CMD"/>
    <property type="match status" value="1"/>
</dbReference>
<proteinExistence type="predicted"/>
<sequence>MHMMDWNTYRQQVTAGVGHFAKLSPETIRGYGALSTAGQKTDQLDAKTRELIAVAVAITLRCDGCITVHTDAARKLGATEAEIAEALGVATSVNAGAAVVYATRALDAYAASSEA</sequence>
<protein>
    <submittedName>
        <fullName evidence="2">AhpD family alkylhydroperoxidase</fullName>
    </submittedName>
    <submittedName>
        <fullName evidence="3">Carboxymuconolactone decarboxylase family protein</fullName>
    </submittedName>
</protein>
<evidence type="ECO:0000313" key="2">
    <source>
        <dbReference type="EMBL" id="MDQ0544879.1"/>
    </source>
</evidence>
<reference evidence="3" key="2">
    <citation type="submission" date="2024-06" db="EMBL/GenBank/DDBJ databases">
        <authorList>
            <person name="Campbell A.G."/>
        </authorList>
    </citation>
    <scope>NUCLEOTIDE SEQUENCE</scope>
    <source>
        <strain evidence="3">EM17</strain>
    </source>
</reference>
<dbReference type="EMBL" id="JAUSWL010000006">
    <property type="protein sequence ID" value="MDQ0544879.1"/>
    <property type="molecule type" value="Genomic_DNA"/>
</dbReference>
<dbReference type="SUPFAM" id="SSF69118">
    <property type="entry name" value="AhpD-like"/>
    <property type="match status" value="1"/>
</dbReference>
<dbReference type="GeneID" id="90834423"/>
<dbReference type="EMBL" id="JBELQD010000085">
    <property type="protein sequence ID" value="MER2292155.1"/>
    <property type="molecule type" value="Genomic_DNA"/>
</dbReference>
<evidence type="ECO:0000313" key="5">
    <source>
        <dbReference type="Proteomes" id="UP001432995"/>
    </source>
</evidence>
<reference evidence="2" key="1">
    <citation type="submission" date="2023-07" db="EMBL/GenBank/DDBJ databases">
        <title>Genomic Encyclopedia of Type Strains, Phase IV (KMG-IV): sequencing the most valuable type-strain genomes for metagenomic binning, comparative biology and taxonomic classification.</title>
        <authorList>
            <person name="Goeker M."/>
        </authorList>
    </citation>
    <scope>NUCLEOTIDE SEQUENCE</scope>
    <source>
        <strain evidence="2">DSM 19569</strain>
    </source>
</reference>
<keyword evidence="5" id="KW-1185">Reference proteome</keyword>
<evidence type="ECO:0000259" key="1">
    <source>
        <dbReference type="Pfam" id="PF02627"/>
    </source>
</evidence>
<accession>A0AAJ1TU82</accession>
<organism evidence="2 4">
    <name type="scientific">Methylobacterium brachiatum</name>
    <dbReference type="NCBI Taxonomy" id="269660"/>
    <lineage>
        <taxon>Bacteria</taxon>
        <taxon>Pseudomonadati</taxon>
        <taxon>Pseudomonadota</taxon>
        <taxon>Alphaproteobacteria</taxon>
        <taxon>Hyphomicrobiales</taxon>
        <taxon>Methylobacteriaceae</taxon>
        <taxon>Methylobacterium</taxon>
    </lineage>
</organism>
<name>A0AAJ1TU82_9HYPH</name>
<evidence type="ECO:0000313" key="4">
    <source>
        <dbReference type="Proteomes" id="UP001223420"/>
    </source>
</evidence>
<dbReference type="Proteomes" id="UP001223420">
    <property type="component" value="Unassembled WGS sequence"/>
</dbReference>
<gene>
    <name evidence="3" type="ORF">ABS770_28255</name>
    <name evidence="2" type="ORF">QO001_003815</name>
</gene>
<comment type="caution">
    <text evidence="2">The sequence shown here is derived from an EMBL/GenBank/DDBJ whole genome shotgun (WGS) entry which is preliminary data.</text>
</comment>
<dbReference type="PANTHER" id="PTHR33930">
    <property type="entry name" value="ALKYL HYDROPEROXIDE REDUCTASE AHPD"/>
    <property type="match status" value="1"/>
</dbReference>
<dbReference type="InterPro" id="IPR004675">
    <property type="entry name" value="AhpD_core"/>
</dbReference>
<feature type="domain" description="Carboxymuconolactone decarboxylase-like" evidence="1">
    <location>
        <begin position="25"/>
        <end position="107"/>
    </location>
</feature>
<dbReference type="NCBIfam" id="TIGR00778">
    <property type="entry name" value="ahpD_dom"/>
    <property type="match status" value="1"/>
</dbReference>
<evidence type="ECO:0000313" key="3">
    <source>
        <dbReference type="EMBL" id="MER2292155.1"/>
    </source>
</evidence>
<dbReference type="Proteomes" id="UP001432995">
    <property type="component" value="Unassembled WGS sequence"/>
</dbReference>
<dbReference type="InterPro" id="IPR003779">
    <property type="entry name" value="CMD-like"/>
</dbReference>
<dbReference type="AlphaFoldDB" id="A0AAJ1TU82"/>
<dbReference type="RefSeq" id="WP_091864147.1">
    <property type="nucleotide sequence ID" value="NZ_CP033231.1"/>
</dbReference>
<dbReference type="GO" id="GO:0051920">
    <property type="term" value="F:peroxiredoxin activity"/>
    <property type="evidence" value="ECO:0007669"/>
    <property type="project" value="InterPro"/>
</dbReference>
<dbReference type="InterPro" id="IPR029032">
    <property type="entry name" value="AhpD-like"/>
</dbReference>
<dbReference type="Gene3D" id="1.20.1290.10">
    <property type="entry name" value="AhpD-like"/>
    <property type="match status" value="1"/>
</dbReference>
<dbReference type="PANTHER" id="PTHR33930:SF2">
    <property type="entry name" value="BLR3452 PROTEIN"/>
    <property type="match status" value="1"/>
</dbReference>